<dbReference type="AlphaFoldDB" id="A0A0F9MIK6"/>
<accession>A0A0F9MIK6</accession>
<organism evidence="1">
    <name type="scientific">marine sediment metagenome</name>
    <dbReference type="NCBI Taxonomy" id="412755"/>
    <lineage>
        <taxon>unclassified sequences</taxon>
        <taxon>metagenomes</taxon>
        <taxon>ecological metagenomes</taxon>
    </lineage>
</organism>
<sequence>MTFQPVIISYGGERSSTPADELAASVISLAGMLSYERVTGRYTNVEPVVVIDSDDPIWIPEDGKVSENTGIWAQVAMTLGEHYDLSSHEKTFGVWVLHTPWDASGVGQPLFDEAKGWVLWDDRADPDLSGLFVMGERPLVRLYGVSHSRGYYSRGDRSLIDMSRWLWMHEAGHSWGRHHTGMDAANPNGKPRDAGHVRNSWMAYGSHYFVNGDMKSIGAYRDEITTWRLSRMLNKGQTLTAGERILQSDLAENKTPTISRADVRGTDYLRMYFPDRAAALSRDIPVKIVMGQGLLPGDYV</sequence>
<dbReference type="EMBL" id="LAZR01004601">
    <property type="protein sequence ID" value="KKN07155.1"/>
    <property type="molecule type" value="Genomic_DNA"/>
</dbReference>
<proteinExistence type="predicted"/>
<protein>
    <submittedName>
        <fullName evidence="1">Uncharacterized protein</fullName>
    </submittedName>
</protein>
<comment type="caution">
    <text evidence="1">The sequence shown here is derived from an EMBL/GenBank/DDBJ whole genome shotgun (WGS) entry which is preliminary data.</text>
</comment>
<gene>
    <name evidence="1" type="ORF">LCGC14_1070000</name>
</gene>
<evidence type="ECO:0000313" key="1">
    <source>
        <dbReference type="EMBL" id="KKN07155.1"/>
    </source>
</evidence>
<reference evidence="1" key="1">
    <citation type="journal article" date="2015" name="Nature">
        <title>Complex archaea that bridge the gap between prokaryotes and eukaryotes.</title>
        <authorList>
            <person name="Spang A."/>
            <person name="Saw J.H."/>
            <person name="Jorgensen S.L."/>
            <person name="Zaremba-Niedzwiedzka K."/>
            <person name="Martijn J."/>
            <person name="Lind A.E."/>
            <person name="van Eijk R."/>
            <person name="Schleper C."/>
            <person name="Guy L."/>
            <person name="Ettema T.J."/>
        </authorList>
    </citation>
    <scope>NUCLEOTIDE SEQUENCE</scope>
</reference>
<name>A0A0F9MIK6_9ZZZZ</name>